<keyword evidence="3" id="KW-1185">Reference proteome</keyword>
<organism evidence="2 3">
    <name type="scientific">Massilia glaciei</name>
    <dbReference type="NCBI Taxonomy" id="1524097"/>
    <lineage>
        <taxon>Bacteria</taxon>
        <taxon>Pseudomonadati</taxon>
        <taxon>Pseudomonadota</taxon>
        <taxon>Betaproteobacteria</taxon>
        <taxon>Burkholderiales</taxon>
        <taxon>Oxalobacteraceae</taxon>
        <taxon>Telluria group</taxon>
        <taxon>Massilia</taxon>
    </lineage>
</organism>
<evidence type="ECO:0000313" key="2">
    <source>
        <dbReference type="EMBL" id="PWF39391.1"/>
    </source>
</evidence>
<keyword evidence="1" id="KW-0812">Transmembrane</keyword>
<keyword evidence="1" id="KW-0472">Membrane</keyword>
<comment type="caution">
    <text evidence="2">The sequence shown here is derived from an EMBL/GenBank/DDBJ whole genome shotgun (WGS) entry which is preliminary data.</text>
</comment>
<dbReference type="EMBL" id="PXWF02000341">
    <property type="protein sequence ID" value="PWF39391.1"/>
    <property type="molecule type" value="Genomic_DNA"/>
</dbReference>
<gene>
    <name evidence="2" type="ORF">C7C56_027045</name>
</gene>
<reference evidence="2 3" key="1">
    <citation type="submission" date="2018-04" db="EMBL/GenBank/DDBJ databases">
        <title>Massilia violaceinigra sp. nov., a novel purple-pigmented bacterium isolated from Tianshan glacier, Xinjiang, China.</title>
        <authorList>
            <person name="Wang H."/>
        </authorList>
    </citation>
    <scope>NUCLEOTIDE SEQUENCE [LARGE SCALE GENOMIC DNA]</scope>
    <source>
        <strain evidence="2 3">B448-2</strain>
    </source>
</reference>
<name>A0A2U2H9U6_9BURK</name>
<keyword evidence="1" id="KW-1133">Transmembrane helix</keyword>
<sequence>MCAHCQEPGGESAPAPAPVHAAAGVPAPAPPAVIVAAPAQESPIGDVAHATAAAIADGVSTGIALAAGAVEMNPLVPTSPLGLMLITGLKIGVAKFAETLPESEKRLTLKTTSAVWGGAAVNNLLLCFEVPGPIAVLVGLAAAIVTWYRMERAYRRHDLLAAQSARVGAPAPDASVGVPAAAEQGAGEGATQALLVRH</sequence>
<evidence type="ECO:0000313" key="3">
    <source>
        <dbReference type="Proteomes" id="UP000241421"/>
    </source>
</evidence>
<proteinExistence type="predicted"/>
<accession>A0A2U2H9U6</accession>
<feature type="transmembrane region" description="Helical" evidence="1">
    <location>
        <begin position="130"/>
        <end position="148"/>
    </location>
</feature>
<dbReference type="Proteomes" id="UP000241421">
    <property type="component" value="Unassembled WGS sequence"/>
</dbReference>
<dbReference type="AlphaFoldDB" id="A0A2U2H9U6"/>
<protein>
    <submittedName>
        <fullName evidence="2">Uncharacterized protein</fullName>
    </submittedName>
</protein>
<evidence type="ECO:0000256" key="1">
    <source>
        <dbReference type="SAM" id="Phobius"/>
    </source>
</evidence>